<dbReference type="Gene3D" id="2.60.120.10">
    <property type="entry name" value="Jelly Rolls"/>
    <property type="match status" value="1"/>
</dbReference>
<name>A0A545TDM9_9GAMM</name>
<reference evidence="1 2" key="1">
    <citation type="submission" date="2019-06" db="EMBL/GenBank/DDBJ databases">
        <title>Draft genome of Aliikangiella marina GYP-15.</title>
        <authorList>
            <person name="Wang G."/>
        </authorList>
    </citation>
    <scope>NUCLEOTIDE SEQUENCE [LARGE SCALE GENOMIC DNA]</scope>
    <source>
        <strain evidence="1 2">GYP-15</strain>
    </source>
</reference>
<evidence type="ECO:0000313" key="2">
    <source>
        <dbReference type="Proteomes" id="UP000317839"/>
    </source>
</evidence>
<evidence type="ECO:0000313" key="1">
    <source>
        <dbReference type="EMBL" id="TQV75322.1"/>
    </source>
</evidence>
<dbReference type="OrthoDB" id="1424314at2"/>
<protein>
    <recommendedName>
        <fullName evidence="3">Cupin domain-containing protein</fullName>
    </recommendedName>
</protein>
<proteinExistence type="predicted"/>
<dbReference type="RefSeq" id="WP_142941938.1">
    <property type="nucleotide sequence ID" value="NZ_VIKR01000002.1"/>
</dbReference>
<sequence length="225" mass="25533">MGHPKVNNQQEMSNEYMKSLFGVQYFEPNNKAVVEAREDDLYFYTVYVGHHQLTVERGDCIFYISEDKTTAFMQRGEKQVESFHVATVIRGYMPENKSSEIVTKTNLPYVNGCSTKQVFSPARLGDPTLQILDIPPFSSEQAHHIHSTVRVAYILKGTGRSIVGMNDKNIVEDLYPGKVVVLEKMCPHHFETDGEHLIVLPLHVFSSIGSLENNHPMFNGTHMTE</sequence>
<dbReference type="SUPFAM" id="SSF51182">
    <property type="entry name" value="RmlC-like cupins"/>
    <property type="match status" value="1"/>
</dbReference>
<evidence type="ECO:0008006" key="3">
    <source>
        <dbReference type="Google" id="ProtNLM"/>
    </source>
</evidence>
<dbReference type="InterPro" id="IPR014710">
    <property type="entry name" value="RmlC-like_jellyroll"/>
</dbReference>
<comment type="caution">
    <text evidence="1">The sequence shown here is derived from an EMBL/GenBank/DDBJ whole genome shotgun (WGS) entry which is preliminary data.</text>
</comment>
<dbReference type="Proteomes" id="UP000317839">
    <property type="component" value="Unassembled WGS sequence"/>
</dbReference>
<dbReference type="AlphaFoldDB" id="A0A545TDM9"/>
<organism evidence="1 2">
    <name type="scientific">Aliikangiella marina</name>
    <dbReference type="NCBI Taxonomy" id="1712262"/>
    <lineage>
        <taxon>Bacteria</taxon>
        <taxon>Pseudomonadati</taxon>
        <taxon>Pseudomonadota</taxon>
        <taxon>Gammaproteobacteria</taxon>
        <taxon>Oceanospirillales</taxon>
        <taxon>Pleioneaceae</taxon>
        <taxon>Aliikangiella</taxon>
    </lineage>
</organism>
<accession>A0A545TDM9</accession>
<gene>
    <name evidence="1" type="ORF">FLL45_10335</name>
</gene>
<dbReference type="EMBL" id="VIKR01000002">
    <property type="protein sequence ID" value="TQV75322.1"/>
    <property type="molecule type" value="Genomic_DNA"/>
</dbReference>
<keyword evidence="2" id="KW-1185">Reference proteome</keyword>
<dbReference type="InterPro" id="IPR011051">
    <property type="entry name" value="RmlC_Cupin_sf"/>
</dbReference>